<dbReference type="SMART" id="SM00448">
    <property type="entry name" value="REC"/>
    <property type="match status" value="1"/>
</dbReference>
<reference evidence="3 4" key="1">
    <citation type="journal article" date="2003" name="Proc. Natl. Acad. Sci. U.S.A.">
        <title>Complete genome sequence and analysis of Wolinella succinogenes.</title>
        <authorList>
            <person name="Baar C."/>
            <person name="Eppinger M."/>
            <person name="Raddatz G."/>
            <person name="Simon JM."/>
            <person name="Lanz C."/>
            <person name="Klimmek O."/>
            <person name="Nandakumar R."/>
            <person name="Gross R."/>
            <person name="Rosinus A."/>
            <person name="Keller H."/>
            <person name="Jagtap P."/>
            <person name="Linke B."/>
            <person name="Meyer F."/>
            <person name="Lederer H."/>
            <person name="Schuster S.C."/>
        </authorList>
    </citation>
    <scope>NUCLEOTIDE SEQUENCE [LARGE SCALE GENOMIC DNA]</scope>
    <source>
        <strain evidence="4">ATCC 29543 / DSM 1740 / CCUG 13145 / JCM 31913 / LMG 7466 / NCTC 11488 / FDC 602W</strain>
    </source>
</reference>
<dbReference type="GO" id="GO:0000160">
    <property type="term" value="P:phosphorelay signal transduction system"/>
    <property type="evidence" value="ECO:0007669"/>
    <property type="project" value="InterPro"/>
</dbReference>
<sequence>MTYMEEAVDLSVLYVEDDELSRSGIFNALKRKVKNIHFAANGQEGLEVFKEHRPDVVITDIKMPLLNGLEMAKQILEMEPSVEIIVATAFEDAELFKRAIDLDVDKYLTKPLDVTQILMHLKRIEMQKRLEREFEVYSRALNEVASIFWFDLELECLKVNPRAIASGGEHGVENEKLKEMARLALEKGGRHQEGNKIFSVAFNVAKEPKGFCLCVMESME</sequence>
<evidence type="ECO:0000313" key="4">
    <source>
        <dbReference type="Proteomes" id="UP000000422"/>
    </source>
</evidence>
<feature type="modified residue" description="4-aspartylphosphate" evidence="1">
    <location>
        <position position="60"/>
    </location>
</feature>
<dbReference type="Gene3D" id="3.40.50.2300">
    <property type="match status" value="1"/>
</dbReference>
<dbReference type="PANTHER" id="PTHR43228:SF1">
    <property type="entry name" value="TWO-COMPONENT RESPONSE REGULATOR ARR22"/>
    <property type="match status" value="1"/>
</dbReference>
<dbReference type="InterPro" id="IPR052048">
    <property type="entry name" value="ST_Response_Regulator"/>
</dbReference>
<evidence type="ECO:0000256" key="1">
    <source>
        <dbReference type="PROSITE-ProRule" id="PRU00169"/>
    </source>
</evidence>
<accession>Q7M7U0</accession>
<keyword evidence="4" id="KW-1185">Reference proteome</keyword>
<dbReference type="Pfam" id="PF00072">
    <property type="entry name" value="Response_reg"/>
    <property type="match status" value="1"/>
</dbReference>
<organism evidence="4">
    <name type="scientific">Wolinella succinogenes (strain ATCC 29543 / DSM 1740 / CCUG 13145 / JCM 31913 / LMG 7466 / NCTC 11488 / FDC 602W)</name>
    <name type="common">Vibrio succinogenes</name>
    <dbReference type="NCBI Taxonomy" id="273121"/>
    <lineage>
        <taxon>Bacteria</taxon>
        <taxon>Pseudomonadati</taxon>
        <taxon>Campylobacterota</taxon>
        <taxon>Epsilonproteobacteria</taxon>
        <taxon>Campylobacterales</taxon>
        <taxon>Helicobacteraceae</taxon>
        <taxon>Wolinella</taxon>
    </lineage>
</organism>
<keyword evidence="1" id="KW-0597">Phosphoprotein</keyword>
<protein>
    <submittedName>
        <fullName evidence="3">PUTATIVE TWO-COMPONENT REGULATOR</fullName>
    </submittedName>
</protein>
<name>Q7M7U0_WOLSU</name>
<proteinExistence type="predicted"/>
<dbReference type="SUPFAM" id="SSF52172">
    <property type="entry name" value="CheY-like"/>
    <property type="match status" value="1"/>
</dbReference>
<dbReference type="eggNOG" id="COG4753">
    <property type="taxonomic scope" value="Bacteria"/>
</dbReference>
<dbReference type="STRING" id="273121.WS2088"/>
<evidence type="ECO:0000259" key="2">
    <source>
        <dbReference type="PROSITE" id="PS50110"/>
    </source>
</evidence>
<dbReference type="PANTHER" id="PTHR43228">
    <property type="entry name" value="TWO-COMPONENT RESPONSE REGULATOR"/>
    <property type="match status" value="1"/>
</dbReference>
<dbReference type="KEGG" id="wsu:WS2088"/>
<evidence type="ECO:0000313" key="3">
    <source>
        <dbReference type="EMBL" id="CAE11087.1"/>
    </source>
</evidence>
<dbReference type="EMBL" id="BX571662">
    <property type="protein sequence ID" value="CAE11087.1"/>
    <property type="molecule type" value="Genomic_DNA"/>
</dbReference>
<gene>
    <name evidence="3" type="ordered locus">WS2088</name>
</gene>
<dbReference type="Proteomes" id="UP000000422">
    <property type="component" value="Chromosome"/>
</dbReference>
<dbReference type="InterPro" id="IPR001789">
    <property type="entry name" value="Sig_transdc_resp-reg_receiver"/>
</dbReference>
<dbReference type="AlphaFoldDB" id="Q7M7U0"/>
<dbReference type="DNASU" id="2553817"/>
<dbReference type="InterPro" id="IPR011006">
    <property type="entry name" value="CheY-like_superfamily"/>
</dbReference>
<dbReference type="RefSeq" id="WP_011139869.1">
    <property type="nucleotide sequence ID" value="NC_005090.1"/>
</dbReference>
<dbReference type="PROSITE" id="PS50110">
    <property type="entry name" value="RESPONSE_REGULATORY"/>
    <property type="match status" value="1"/>
</dbReference>
<dbReference type="HOGENOM" id="CLU_1255553_0_0_7"/>
<feature type="domain" description="Response regulatory" evidence="2">
    <location>
        <begin position="11"/>
        <end position="125"/>
    </location>
</feature>
<dbReference type="CDD" id="cd17536">
    <property type="entry name" value="REC_YesN-like"/>
    <property type="match status" value="1"/>
</dbReference>